<dbReference type="EMBL" id="JAFVMH010000002">
    <property type="protein sequence ID" value="MBO1324658.1"/>
    <property type="molecule type" value="Genomic_DNA"/>
</dbReference>
<keyword evidence="2" id="KW-0808">Transferase</keyword>
<dbReference type="RefSeq" id="WP_207845666.1">
    <property type="nucleotide sequence ID" value="NZ_JAFVMH010000002.1"/>
</dbReference>
<organism evidence="5 6">
    <name type="scientific">Acetobacter garciniae</name>
    <dbReference type="NCBI Taxonomy" id="2817435"/>
    <lineage>
        <taxon>Bacteria</taxon>
        <taxon>Pseudomonadati</taxon>
        <taxon>Pseudomonadota</taxon>
        <taxon>Alphaproteobacteria</taxon>
        <taxon>Acetobacterales</taxon>
        <taxon>Acetobacteraceae</taxon>
        <taxon>Acetobacter</taxon>
    </lineage>
</organism>
<dbReference type="GO" id="GO:0032259">
    <property type="term" value="P:methylation"/>
    <property type="evidence" value="ECO:0007669"/>
    <property type="project" value="UniProtKB-KW"/>
</dbReference>
<protein>
    <submittedName>
        <fullName evidence="5">Class I SAM-dependent methyltransferase</fullName>
    </submittedName>
</protein>
<evidence type="ECO:0000256" key="4">
    <source>
        <dbReference type="SAM" id="MobiDB-lite"/>
    </source>
</evidence>
<dbReference type="GO" id="GO:0008171">
    <property type="term" value="F:O-methyltransferase activity"/>
    <property type="evidence" value="ECO:0007669"/>
    <property type="project" value="InterPro"/>
</dbReference>
<comment type="caution">
    <text evidence="5">The sequence shown here is derived from an EMBL/GenBank/DDBJ whole genome shotgun (WGS) entry which is preliminary data.</text>
</comment>
<dbReference type="CDD" id="cd02440">
    <property type="entry name" value="AdoMet_MTases"/>
    <property type="match status" value="1"/>
</dbReference>
<reference evidence="5" key="1">
    <citation type="submission" date="2021-03" db="EMBL/GenBank/DDBJ databases">
        <title>The complete genome sequence of Acetobacter sp. TBRC 12339.</title>
        <authorList>
            <person name="Charoenyingcharoen P."/>
            <person name="Yukphan P."/>
        </authorList>
    </citation>
    <scope>NUCLEOTIDE SEQUENCE</scope>
    <source>
        <strain evidence="5">TBRC 12339</strain>
    </source>
</reference>
<evidence type="ECO:0000256" key="1">
    <source>
        <dbReference type="ARBA" id="ARBA00022603"/>
    </source>
</evidence>
<dbReference type="Gene3D" id="3.40.50.150">
    <property type="entry name" value="Vaccinia Virus protein VP39"/>
    <property type="match status" value="1"/>
</dbReference>
<keyword evidence="1 5" id="KW-0489">Methyltransferase</keyword>
<evidence type="ECO:0000256" key="2">
    <source>
        <dbReference type="ARBA" id="ARBA00022679"/>
    </source>
</evidence>
<keyword evidence="3" id="KW-0949">S-adenosyl-L-methionine</keyword>
<dbReference type="AlphaFoldDB" id="A0A939HHT5"/>
<dbReference type="Pfam" id="PF01596">
    <property type="entry name" value="Methyltransf_3"/>
    <property type="match status" value="1"/>
</dbReference>
<proteinExistence type="predicted"/>
<gene>
    <name evidence="5" type="ORF">J2D77_05755</name>
</gene>
<dbReference type="PANTHER" id="PTHR43167:SF1">
    <property type="entry name" value="PUTATIVE (AFU_ORTHOLOGUE AFUA_6G01830)-RELATED"/>
    <property type="match status" value="1"/>
</dbReference>
<evidence type="ECO:0000313" key="6">
    <source>
        <dbReference type="Proteomes" id="UP000664073"/>
    </source>
</evidence>
<accession>A0A939HHT5</accession>
<dbReference type="InterPro" id="IPR002935">
    <property type="entry name" value="SAM_O-MeTrfase"/>
</dbReference>
<evidence type="ECO:0000256" key="3">
    <source>
        <dbReference type="ARBA" id="ARBA00022691"/>
    </source>
</evidence>
<dbReference type="InterPro" id="IPR029063">
    <property type="entry name" value="SAM-dependent_MTases_sf"/>
</dbReference>
<dbReference type="SUPFAM" id="SSF53335">
    <property type="entry name" value="S-adenosyl-L-methionine-dependent methyltransferases"/>
    <property type="match status" value="1"/>
</dbReference>
<evidence type="ECO:0000313" key="5">
    <source>
        <dbReference type="EMBL" id="MBO1324658.1"/>
    </source>
</evidence>
<dbReference type="PANTHER" id="PTHR43167">
    <property type="entry name" value="PUTATIVE (AFU_ORTHOLOGUE AFUA_6G01830)-RELATED"/>
    <property type="match status" value="1"/>
</dbReference>
<sequence>MDDRIKAVLDLYHARMQEERSRPREEAPGGRDGGHDQRMRAIGPETGQVMNILARSLPSPTILELGTSFGYSGIWLAEAARATGGKLITMELHGYKSAHAREMAEKAGLADWIDFRVGDAVSMIGDLARKVDFVFVDLWKDLYVPCLEAFYPRLNPGAIIVADNMIRPGTEDVKRYGLAIRALPGMSSVLLPVGTGIEVSRFEPDAAFNR</sequence>
<dbReference type="Proteomes" id="UP000664073">
    <property type="component" value="Unassembled WGS sequence"/>
</dbReference>
<dbReference type="PROSITE" id="PS51682">
    <property type="entry name" value="SAM_OMT_I"/>
    <property type="match status" value="1"/>
</dbReference>
<feature type="region of interest" description="Disordered" evidence="4">
    <location>
        <begin position="16"/>
        <end position="39"/>
    </location>
</feature>
<name>A0A939HHT5_9PROT</name>
<keyword evidence="6" id="KW-1185">Reference proteome</keyword>